<evidence type="ECO:0000256" key="1">
    <source>
        <dbReference type="SAM" id="Coils"/>
    </source>
</evidence>
<protein>
    <recommendedName>
        <fullName evidence="3">BAG domain-containing protein</fullName>
    </recommendedName>
</protein>
<dbReference type="InterPro" id="IPR003103">
    <property type="entry name" value="BAG_domain"/>
</dbReference>
<sequence>MFGVEGLKWKGVPCIGGDKKRYSRAADNVENEESGLDSGTRSTSTQPMSLAELRLRRLKAAEARLHSPRNEASAANLTPLGRILKLAARVDKLEEEAESLLGQVSIAKVMSPSEDKEQVRLLEELILLQLEIDGIPGDESVRPHRKGQTNRIQTLIANLDNLEHCVIAEAGLSIT</sequence>
<dbReference type="GO" id="GO:0051087">
    <property type="term" value="F:protein-folding chaperone binding"/>
    <property type="evidence" value="ECO:0007669"/>
    <property type="project" value="InterPro"/>
</dbReference>
<feature type="compositionally biased region" description="Polar residues" evidence="2">
    <location>
        <begin position="37"/>
        <end position="48"/>
    </location>
</feature>
<evidence type="ECO:0000256" key="2">
    <source>
        <dbReference type="SAM" id="MobiDB-lite"/>
    </source>
</evidence>
<evidence type="ECO:0000313" key="5">
    <source>
        <dbReference type="Proteomes" id="UP000886520"/>
    </source>
</evidence>
<dbReference type="Gene3D" id="1.20.58.120">
    <property type="entry name" value="BAG domain"/>
    <property type="match status" value="1"/>
</dbReference>
<organism evidence="4 5">
    <name type="scientific">Adiantum capillus-veneris</name>
    <name type="common">Maidenhair fern</name>
    <dbReference type="NCBI Taxonomy" id="13818"/>
    <lineage>
        <taxon>Eukaryota</taxon>
        <taxon>Viridiplantae</taxon>
        <taxon>Streptophyta</taxon>
        <taxon>Embryophyta</taxon>
        <taxon>Tracheophyta</taxon>
        <taxon>Polypodiopsida</taxon>
        <taxon>Polypodiidae</taxon>
        <taxon>Polypodiales</taxon>
        <taxon>Pteridineae</taxon>
        <taxon>Pteridaceae</taxon>
        <taxon>Vittarioideae</taxon>
        <taxon>Adiantum</taxon>
    </lineage>
</organism>
<dbReference type="SUPFAM" id="SSF63491">
    <property type="entry name" value="BAG domain"/>
    <property type="match status" value="1"/>
</dbReference>
<dbReference type="Proteomes" id="UP000886520">
    <property type="component" value="Chromosome 1"/>
</dbReference>
<dbReference type="AlphaFoldDB" id="A0A9D4VCZ7"/>
<reference evidence="4" key="1">
    <citation type="submission" date="2021-01" db="EMBL/GenBank/DDBJ databases">
        <title>Adiantum capillus-veneris genome.</title>
        <authorList>
            <person name="Fang Y."/>
            <person name="Liao Q."/>
        </authorList>
    </citation>
    <scope>NUCLEOTIDE SEQUENCE</scope>
    <source>
        <strain evidence="4">H3</strain>
        <tissue evidence="4">Leaf</tissue>
    </source>
</reference>
<dbReference type="InterPro" id="IPR036533">
    <property type="entry name" value="BAG_dom_sf"/>
</dbReference>
<keyword evidence="1" id="KW-0175">Coiled coil</keyword>
<proteinExistence type="predicted"/>
<accession>A0A9D4VCZ7</accession>
<dbReference type="OrthoDB" id="1938294at2759"/>
<name>A0A9D4VCZ7_ADICA</name>
<evidence type="ECO:0000313" key="4">
    <source>
        <dbReference type="EMBL" id="KAI5084255.1"/>
    </source>
</evidence>
<keyword evidence="5" id="KW-1185">Reference proteome</keyword>
<feature type="domain" description="BAG" evidence="3">
    <location>
        <begin position="85"/>
        <end position="162"/>
    </location>
</feature>
<dbReference type="Pfam" id="PF02179">
    <property type="entry name" value="BAG"/>
    <property type="match status" value="1"/>
</dbReference>
<comment type="caution">
    <text evidence="4">The sequence shown here is derived from an EMBL/GenBank/DDBJ whole genome shotgun (WGS) entry which is preliminary data.</text>
</comment>
<dbReference type="EMBL" id="JABFUD020000001">
    <property type="protein sequence ID" value="KAI5084255.1"/>
    <property type="molecule type" value="Genomic_DNA"/>
</dbReference>
<evidence type="ECO:0000259" key="3">
    <source>
        <dbReference type="Pfam" id="PF02179"/>
    </source>
</evidence>
<feature type="coiled-coil region" evidence="1">
    <location>
        <begin position="83"/>
        <end position="110"/>
    </location>
</feature>
<gene>
    <name evidence="4" type="ORF">GOP47_0000424</name>
</gene>
<feature type="region of interest" description="Disordered" evidence="2">
    <location>
        <begin position="18"/>
        <end position="49"/>
    </location>
</feature>